<dbReference type="FunFam" id="3.40.140.10:FF:000013">
    <property type="entry name" value="26S proteasome non-ATPase regulatory subunit 7"/>
    <property type="match status" value="1"/>
</dbReference>
<evidence type="ECO:0000313" key="3">
    <source>
        <dbReference type="EMBL" id="SZX67433.1"/>
    </source>
</evidence>
<keyword evidence="4" id="KW-1185">Reference proteome</keyword>
<reference evidence="3 4" key="1">
    <citation type="submission" date="2016-10" db="EMBL/GenBank/DDBJ databases">
        <authorList>
            <person name="Cai Z."/>
        </authorList>
    </citation>
    <scope>NUCLEOTIDE SEQUENCE [LARGE SCALE GENOMIC DNA]</scope>
</reference>
<dbReference type="InterPro" id="IPR033858">
    <property type="entry name" value="MPN_RPN7_8"/>
</dbReference>
<protein>
    <submittedName>
        <fullName evidence="3">Uncharacterized protein</fullName>
    </submittedName>
</protein>
<dbReference type="InterPro" id="IPR024969">
    <property type="entry name" value="EIF3F/CSN6-like_C"/>
</dbReference>
<comment type="similarity">
    <text evidence="1">Belongs to the peptidase M67A family.</text>
</comment>
<dbReference type="InterPro" id="IPR037518">
    <property type="entry name" value="MPN"/>
</dbReference>
<dbReference type="AlphaFoldDB" id="A0A383VR96"/>
<sequence length="336" mass="36940">MPGVPDKVVLHPLVLLSVVDHYNRVAKDTKKRVIGVLLGETYKGQVDVTNSFAVPFEEDDKDPSIWFLDHSYLEIMFRMFKKVNAREHVIGWYSTGPRLREADLSMHALMANYCSNPVLVICEVEPKEVGLPFTAYTAIDEVREDGTEKSRQIFITIPTEVGQTEAEEIGVEHLLRNVKDATISTLASDVSAKLQALKGLKGRLGDVQEYLGAVLEGRLPVNNDIMTYLQDIFNLLPNMNVEALSTSLAVKGNDMMAAIYLASLIRSTLALHKLIDNKEARMWAEKERADKAKAAADKAAKAEKDKAADGKEGAAADKDQDKQADGAAKPTSNGNA</sequence>
<dbReference type="CDD" id="cd08062">
    <property type="entry name" value="MPN_RPN7_8"/>
    <property type="match status" value="1"/>
</dbReference>
<dbReference type="Pfam" id="PF13012">
    <property type="entry name" value="MitMem_reg"/>
    <property type="match status" value="1"/>
</dbReference>
<dbReference type="GO" id="GO:0048731">
    <property type="term" value="P:system development"/>
    <property type="evidence" value="ECO:0007669"/>
    <property type="project" value="UniProtKB-ARBA"/>
</dbReference>
<dbReference type="GO" id="GO:0008237">
    <property type="term" value="F:metallopeptidase activity"/>
    <property type="evidence" value="ECO:0007669"/>
    <property type="project" value="InterPro"/>
</dbReference>
<dbReference type="InterPro" id="IPR000555">
    <property type="entry name" value="JAMM/MPN+_dom"/>
</dbReference>
<dbReference type="Proteomes" id="UP000256970">
    <property type="component" value="Unassembled WGS sequence"/>
</dbReference>
<dbReference type="Pfam" id="PF01398">
    <property type="entry name" value="JAB"/>
    <property type="match status" value="1"/>
</dbReference>
<keyword evidence="2" id="KW-0647">Proteasome</keyword>
<dbReference type="GO" id="GO:0005838">
    <property type="term" value="C:proteasome regulatory particle"/>
    <property type="evidence" value="ECO:0007669"/>
    <property type="project" value="InterPro"/>
</dbReference>
<proteinExistence type="inferred from homology"/>
<dbReference type="PANTHER" id="PTHR10540">
    <property type="entry name" value="EUKARYOTIC TRANSLATION INITIATION FACTOR 3 SUBUNIT F-RELATED"/>
    <property type="match status" value="1"/>
</dbReference>
<dbReference type="Gene3D" id="3.40.140.10">
    <property type="entry name" value="Cytidine Deaminase, domain 2"/>
    <property type="match status" value="1"/>
</dbReference>
<evidence type="ECO:0000256" key="2">
    <source>
        <dbReference type="ARBA" id="ARBA00022942"/>
    </source>
</evidence>
<dbReference type="EMBL" id="FNXT01000796">
    <property type="protein sequence ID" value="SZX67433.1"/>
    <property type="molecule type" value="Genomic_DNA"/>
</dbReference>
<organism evidence="3 4">
    <name type="scientific">Tetradesmus obliquus</name>
    <name type="common">Green alga</name>
    <name type="synonym">Acutodesmus obliquus</name>
    <dbReference type="NCBI Taxonomy" id="3088"/>
    <lineage>
        <taxon>Eukaryota</taxon>
        <taxon>Viridiplantae</taxon>
        <taxon>Chlorophyta</taxon>
        <taxon>core chlorophytes</taxon>
        <taxon>Chlorophyceae</taxon>
        <taxon>CS clade</taxon>
        <taxon>Sphaeropleales</taxon>
        <taxon>Scenedesmaceae</taxon>
        <taxon>Tetradesmus</taxon>
    </lineage>
</organism>
<name>A0A383VR96_TETOB</name>
<dbReference type="GO" id="GO:0043161">
    <property type="term" value="P:proteasome-mediated ubiquitin-dependent protein catabolic process"/>
    <property type="evidence" value="ECO:0007669"/>
    <property type="project" value="TreeGrafter"/>
</dbReference>
<dbReference type="PANTHER" id="PTHR10540:SF7">
    <property type="entry name" value="26S PROTEASOME NON-ATPASE REGULATORY SUBUNIT 7"/>
    <property type="match status" value="1"/>
</dbReference>
<accession>A0A383VR96</accession>
<dbReference type="PROSITE" id="PS50249">
    <property type="entry name" value="MPN"/>
    <property type="match status" value="1"/>
</dbReference>
<evidence type="ECO:0000256" key="1">
    <source>
        <dbReference type="ARBA" id="ARBA00008568"/>
    </source>
</evidence>
<evidence type="ECO:0000313" key="4">
    <source>
        <dbReference type="Proteomes" id="UP000256970"/>
    </source>
</evidence>
<dbReference type="STRING" id="3088.A0A383VR96"/>
<dbReference type="SMART" id="SM00232">
    <property type="entry name" value="JAB_MPN"/>
    <property type="match status" value="1"/>
</dbReference>
<gene>
    <name evidence="3" type="ORF">BQ4739_LOCUS7831</name>
</gene>